<dbReference type="InterPro" id="IPR055170">
    <property type="entry name" value="GFO_IDH_MocA-like_dom"/>
</dbReference>
<feature type="domain" description="Gfo/Idh/MocA-like oxidoreductase N-terminal" evidence="2">
    <location>
        <begin position="4"/>
        <end position="123"/>
    </location>
</feature>
<dbReference type="InterPro" id="IPR036291">
    <property type="entry name" value="NAD(P)-bd_dom_sf"/>
</dbReference>
<dbReference type="InterPro" id="IPR008354">
    <property type="entry name" value="Glc-Fru_OxRdtase_bac"/>
</dbReference>
<dbReference type="Proteomes" id="UP000220914">
    <property type="component" value="Unassembled WGS sequence"/>
</dbReference>
<reference evidence="4 7" key="2">
    <citation type="journal article" date="2019" name="Emerg. Microbes Infect.">
        <title>Comprehensive subspecies identification of 175 nontuberculous mycobacteria species based on 7547 genomic profiles.</title>
        <authorList>
            <person name="Matsumoto Y."/>
            <person name="Kinjo T."/>
            <person name="Motooka D."/>
            <person name="Nabeya D."/>
            <person name="Jung N."/>
            <person name="Uechi K."/>
            <person name="Horii T."/>
            <person name="Iida T."/>
            <person name="Fujita J."/>
            <person name="Nakamura S."/>
        </authorList>
    </citation>
    <scope>NUCLEOTIDE SEQUENCE [LARGE SCALE GENOMIC DNA]</scope>
    <source>
        <strain evidence="4 7">JCM 6377</strain>
    </source>
</reference>
<gene>
    <name evidence="4" type="primary">afr</name>
    <name evidence="5" type="ORF">CQY20_00650</name>
    <name evidence="4" type="ORF">MAGR_59150</name>
</gene>
<feature type="domain" description="GFO/IDH/MocA-like oxidoreductase" evidence="3">
    <location>
        <begin position="132"/>
        <end position="248"/>
    </location>
</feature>
<protein>
    <submittedName>
        <fullName evidence="4">1,5-anhydro-D-fructose reductase</fullName>
    </submittedName>
</protein>
<name>A0A2A7NG81_MYCAG</name>
<evidence type="ECO:0000259" key="2">
    <source>
        <dbReference type="Pfam" id="PF01408"/>
    </source>
</evidence>
<dbReference type="Proteomes" id="UP000465302">
    <property type="component" value="Unassembled WGS sequence"/>
</dbReference>
<proteinExistence type="predicted"/>
<keyword evidence="1" id="KW-0560">Oxidoreductase</keyword>
<dbReference type="Gene3D" id="3.30.360.10">
    <property type="entry name" value="Dihydrodipicolinate Reductase, domain 2"/>
    <property type="match status" value="1"/>
</dbReference>
<dbReference type="SUPFAM" id="SSF55347">
    <property type="entry name" value="Glyceraldehyde-3-phosphate dehydrogenase-like, C-terminal domain"/>
    <property type="match status" value="1"/>
</dbReference>
<evidence type="ECO:0000313" key="4">
    <source>
        <dbReference type="EMBL" id="GFG54474.1"/>
    </source>
</evidence>
<dbReference type="InterPro" id="IPR000683">
    <property type="entry name" value="Gfo/Idh/MocA-like_OxRdtase_N"/>
</dbReference>
<dbReference type="SUPFAM" id="SSF51735">
    <property type="entry name" value="NAD(P)-binding Rossmann-fold domains"/>
    <property type="match status" value="1"/>
</dbReference>
<organism evidence="5 6">
    <name type="scientific">Mycolicibacterium agri</name>
    <name type="common">Mycobacterium agri</name>
    <dbReference type="NCBI Taxonomy" id="36811"/>
    <lineage>
        <taxon>Bacteria</taxon>
        <taxon>Bacillati</taxon>
        <taxon>Actinomycetota</taxon>
        <taxon>Actinomycetes</taxon>
        <taxon>Mycobacteriales</taxon>
        <taxon>Mycobacteriaceae</taxon>
        <taxon>Mycolicibacterium</taxon>
    </lineage>
</organism>
<sequence>MTVGWGIIGIGKIADIAIAPAIAADEQSTLAAVCSRDPGRAKAFADKHGAAAGCDDYAEMLRDPSVDAVYIGSPNGLHAEHALAALEAGKHVLVDKPLALDVADARAIVAAADAANVRLSTGFHLRHKATARAARDAIAAGRLGAVFYAEMACGAGKGLFPYDTWRADPKLSGGGTLLHQGVHAVDLVAYLCDRPVVEVTAMTDKSGAEDVFVGSCRLADGTLANIASHSLRMGTRPDWTVFGTDGWLDARGGTSPAPGDTLDLHDDDGTSRLATTTSAAYDAEVSDFAAAVASGQEPAASGRDGLRAVAVAEALYRAAAQGRSVQVQIID</sequence>
<dbReference type="PRINTS" id="PR01775">
    <property type="entry name" value="GLFROXRDTASE"/>
</dbReference>
<dbReference type="GO" id="GO:0000166">
    <property type="term" value="F:nucleotide binding"/>
    <property type="evidence" value="ECO:0007669"/>
    <property type="project" value="InterPro"/>
</dbReference>
<dbReference type="Pfam" id="PF22725">
    <property type="entry name" value="GFO_IDH_MocA_C3"/>
    <property type="match status" value="1"/>
</dbReference>
<evidence type="ECO:0000313" key="7">
    <source>
        <dbReference type="Proteomes" id="UP000465302"/>
    </source>
</evidence>
<accession>A0A2A7NG81</accession>
<dbReference type="EMBL" id="PDCP01000001">
    <property type="protein sequence ID" value="PEG43132.1"/>
    <property type="molecule type" value="Genomic_DNA"/>
</dbReference>
<dbReference type="InterPro" id="IPR050463">
    <property type="entry name" value="Gfo/Idh/MocA_oxidrdct_glycsds"/>
</dbReference>
<dbReference type="PANTHER" id="PTHR43818">
    <property type="entry name" value="BCDNA.GH03377"/>
    <property type="match status" value="1"/>
</dbReference>
<reference evidence="4" key="3">
    <citation type="submission" date="2020-02" db="EMBL/GenBank/DDBJ databases">
        <authorList>
            <person name="Matsumoto Y."/>
            <person name="Motooka D."/>
            <person name="Nakamura S."/>
        </authorList>
    </citation>
    <scope>NUCLEOTIDE SEQUENCE</scope>
    <source>
        <strain evidence="4">JCM 6377</strain>
    </source>
</reference>
<evidence type="ECO:0000259" key="3">
    <source>
        <dbReference type="Pfam" id="PF22725"/>
    </source>
</evidence>
<comment type="caution">
    <text evidence="5">The sequence shown here is derived from an EMBL/GenBank/DDBJ whole genome shotgun (WGS) entry which is preliminary data.</text>
</comment>
<evidence type="ECO:0000313" key="6">
    <source>
        <dbReference type="Proteomes" id="UP000220914"/>
    </source>
</evidence>
<evidence type="ECO:0000313" key="5">
    <source>
        <dbReference type="EMBL" id="PEG43132.1"/>
    </source>
</evidence>
<dbReference type="Gene3D" id="3.40.50.720">
    <property type="entry name" value="NAD(P)-binding Rossmann-like Domain"/>
    <property type="match status" value="1"/>
</dbReference>
<dbReference type="RefSeq" id="WP_097937705.1">
    <property type="nucleotide sequence ID" value="NZ_BLKS01000001.1"/>
</dbReference>
<dbReference type="GO" id="GO:0016491">
    <property type="term" value="F:oxidoreductase activity"/>
    <property type="evidence" value="ECO:0007669"/>
    <property type="project" value="UniProtKB-KW"/>
</dbReference>
<dbReference type="PANTHER" id="PTHR43818:SF11">
    <property type="entry name" value="BCDNA.GH03377"/>
    <property type="match status" value="1"/>
</dbReference>
<evidence type="ECO:0000256" key="1">
    <source>
        <dbReference type="ARBA" id="ARBA00023002"/>
    </source>
</evidence>
<dbReference type="OrthoDB" id="256869at2"/>
<dbReference type="EMBL" id="BLKS01000001">
    <property type="protein sequence ID" value="GFG54474.1"/>
    <property type="molecule type" value="Genomic_DNA"/>
</dbReference>
<dbReference type="AlphaFoldDB" id="A0A2A7NG81"/>
<dbReference type="Pfam" id="PF01408">
    <property type="entry name" value="GFO_IDH_MocA"/>
    <property type="match status" value="1"/>
</dbReference>
<keyword evidence="6" id="KW-1185">Reference proteome</keyword>
<reference evidence="5 6" key="1">
    <citation type="submission" date="2017-10" db="EMBL/GenBank/DDBJ databases">
        <title>The new phylogeny of genus Mycobacterium.</title>
        <authorList>
            <person name="Tortoli E."/>
            <person name="Trovato A."/>
            <person name="Cirillo D.M."/>
        </authorList>
    </citation>
    <scope>NUCLEOTIDE SEQUENCE [LARGE SCALE GENOMIC DNA]</scope>
    <source>
        <strain evidence="5 6">CCUG37673</strain>
    </source>
</reference>